<evidence type="ECO:0000313" key="18">
    <source>
        <dbReference type="Proteomes" id="UP000655659"/>
    </source>
</evidence>
<comment type="caution">
    <text evidence="14">The sequence shown here is derived from an EMBL/GenBank/DDBJ whole genome shotgun (WGS) entry which is preliminary data.</text>
</comment>
<evidence type="ECO:0000256" key="10">
    <source>
        <dbReference type="SAM" id="Coils"/>
    </source>
</evidence>
<keyword evidence="7 9" id="KW-1133">Transmembrane helix</keyword>
<dbReference type="EMBL" id="JAETYZ010000059">
    <property type="protein sequence ID" value="MBL6237199.1"/>
    <property type="molecule type" value="Genomic_DNA"/>
</dbReference>
<dbReference type="EMBL" id="AASSGK010000045">
    <property type="protein sequence ID" value="EFG2163287.1"/>
    <property type="molecule type" value="Genomic_DNA"/>
</dbReference>
<dbReference type="InterPro" id="IPR050739">
    <property type="entry name" value="MFP"/>
</dbReference>
<proteinExistence type="inferred from homology"/>
<dbReference type="Proteomes" id="UP000711811">
    <property type="component" value="Unassembled WGS sequence"/>
</dbReference>
<evidence type="ECO:0000256" key="2">
    <source>
        <dbReference type="ARBA" id="ARBA00009477"/>
    </source>
</evidence>
<dbReference type="InterPro" id="IPR006144">
    <property type="entry name" value="Secretion_HlyD_CS"/>
</dbReference>
<evidence type="ECO:0000256" key="7">
    <source>
        <dbReference type="ARBA" id="ARBA00022989"/>
    </source>
</evidence>
<keyword evidence="10" id="KW-0175">Coiled coil</keyword>
<keyword evidence="4 9" id="KW-1003">Cell membrane</keyword>
<dbReference type="GO" id="GO:0005886">
    <property type="term" value="C:plasma membrane"/>
    <property type="evidence" value="ECO:0007669"/>
    <property type="project" value="UniProtKB-SubCell"/>
</dbReference>
<evidence type="ECO:0000313" key="17">
    <source>
        <dbReference type="Proteomes" id="UP000615017"/>
    </source>
</evidence>
<dbReference type="PANTHER" id="PTHR30386:SF27">
    <property type="entry name" value="MEMBRANE FUSION PROTEIN (MFP) FAMILY PROTEIN"/>
    <property type="match status" value="1"/>
</dbReference>
<dbReference type="Gene3D" id="2.40.30.170">
    <property type="match status" value="1"/>
</dbReference>
<protein>
    <recommendedName>
        <fullName evidence="9">Membrane fusion protein (MFP) family protein</fullName>
    </recommendedName>
</protein>
<keyword evidence="5 9" id="KW-0997">Cell inner membrane</keyword>
<dbReference type="Proteomes" id="UP000534332">
    <property type="component" value="Unassembled WGS sequence"/>
</dbReference>
<comment type="subcellular location">
    <subcellularLocation>
        <location evidence="1 9">Cell inner membrane</location>
        <topology evidence="1 9">Single-pass membrane protein</topology>
    </subcellularLocation>
</comment>
<dbReference type="GO" id="GO:0009306">
    <property type="term" value="P:protein secretion"/>
    <property type="evidence" value="ECO:0007669"/>
    <property type="project" value="InterPro"/>
</dbReference>
<evidence type="ECO:0000313" key="12">
    <source>
        <dbReference type="EMBL" id="EFG2163287.1"/>
    </source>
</evidence>
<dbReference type="InterPro" id="IPR058982">
    <property type="entry name" value="Beta-barrel_AprE"/>
</dbReference>
<keyword evidence="6 9" id="KW-0812">Transmembrane</keyword>
<gene>
    <name evidence="14" type="primary">ehxD</name>
    <name evidence="13" type="ORF">A2J79_005093</name>
    <name evidence="12" type="ORF">BRV02_004431</name>
    <name evidence="15" type="ORF">JNA65_25435</name>
    <name evidence="14" type="ORF">JNA68_16485</name>
</gene>
<dbReference type="Proteomes" id="UP000655659">
    <property type="component" value="Unassembled WGS sequence"/>
</dbReference>
<evidence type="ECO:0000256" key="5">
    <source>
        <dbReference type="ARBA" id="ARBA00022519"/>
    </source>
</evidence>
<sequence>MRFYMKGLWDLICRYKTVFSDVWKIRHTLDAPVREKDEYAFLPAHLELIETPVSRRSHFVIWSILLFVIISLLLSVLGKVEVVSVANGKFTHSGRSKEIKPIENAIVEKIMVKDGAFVKKNDPLVELTVPGVESDILKSEASLLYEKTEQYRYAILSESIQRNELPEIRITDFPGGEDNARGEHFQRVSSLIKEQFMTWQNRKNQKQLTLNKKIVERDAALARVSLYEHQVSQEGRKLNDFKYLLNKKAVSQHSVMEQENSYIQAKNEHAVWLAQVSQLEKEIELVREELALETNIFRSEIIEKHRKSTDNIVLLEHELEKNRQRKASSFIKAPVSGTVQELNIHTEGGVVTTAETLMIIVPDNDILEVTASVLNKDIGFIQPGQEVVIKVDAYPYTRHGYLTGKVKNITADSVSVPDTGLVFNVIISVDRNDIQGERKKIPVTAGMTVMAEIKTGVRSVISYLLSPLKETINESFRER</sequence>
<evidence type="ECO:0000256" key="1">
    <source>
        <dbReference type="ARBA" id="ARBA00004377"/>
    </source>
</evidence>
<reference evidence="14 17" key="2">
    <citation type="submission" date="2021-01" db="EMBL/GenBank/DDBJ databases">
        <title>Genomes of Escherichia coli STEC strains from raw meat-based diets for companion animals.</title>
        <authorList>
            <person name="Stevens M.J.A."/>
            <person name="Stephan R."/>
        </authorList>
    </citation>
    <scope>NUCLEOTIDE SEQUENCE</scope>
    <source>
        <strain evidence="14">ATC7-7</strain>
        <strain evidence="15 17">LSC1-58</strain>
    </source>
</reference>
<evidence type="ECO:0000256" key="6">
    <source>
        <dbReference type="ARBA" id="ARBA00022692"/>
    </source>
</evidence>
<evidence type="ECO:0000313" key="14">
    <source>
        <dbReference type="EMBL" id="MBL6204784.1"/>
    </source>
</evidence>
<dbReference type="PANTHER" id="PTHR30386">
    <property type="entry name" value="MEMBRANE FUSION SUBUNIT OF EMRAB-TOLC MULTIDRUG EFFLUX PUMP"/>
    <property type="match status" value="1"/>
</dbReference>
<dbReference type="RefSeq" id="WP_001562911.1">
    <property type="nucleotide sequence ID" value="NZ_BRVT01000055.1"/>
</dbReference>
<dbReference type="Gene3D" id="2.40.50.100">
    <property type="match status" value="1"/>
</dbReference>
<organism evidence="14 18">
    <name type="scientific">Escherichia coli</name>
    <dbReference type="NCBI Taxonomy" id="562"/>
    <lineage>
        <taxon>Bacteria</taxon>
        <taxon>Pseudomonadati</taxon>
        <taxon>Pseudomonadota</taxon>
        <taxon>Gammaproteobacteria</taxon>
        <taxon>Enterobacterales</taxon>
        <taxon>Enterobacteriaceae</taxon>
        <taxon>Escherichia</taxon>
    </lineage>
</organism>
<reference evidence="12 16" key="1">
    <citation type="submission" date="2020-02" db="EMBL/GenBank/DDBJ databases">
        <authorList>
            <person name="Ashton P.M."/>
            <person name="Dallman T."/>
            <person name="Nair S."/>
            <person name="De Pinna E."/>
            <person name="Peters T."/>
            <person name="Grant K."/>
        </authorList>
    </citation>
    <scope>NUCLEOTIDE SEQUENCE</scope>
    <source>
        <strain evidence="12 16">188143</strain>
        <strain evidence="13">93335</strain>
    </source>
</reference>
<accession>A0A085NWR9</accession>
<evidence type="ECO:0000256" key="3">
    <source>
        <dbReference type="ARBA" id="ARBA00022448"/>
    </source>
</evidence>
<dbReference type="InterPro" id="IPR010129">
    <property type="entry name" value="T1SS_HlyD"/>
</dbReference>
<feature type="transmembrane region" description="Helical" evidence="9">
    <location>
        <begin position="59"/>
        <end position="77"/>
    </location>
</feature>
<dbReference type="PRINTS" id="PR01490">
    <property type="entry name" value="RTXTOXIND"/>
</dbReference>
<evidence type="ECO:0000313" key="13">
    <source>
        <dbReference type="EMBL" id="EFJ6484641.1"/>
    </source>
</evidence>
<dbReference type="NCBIfam" id="TIGR01843">
    <property type="entry name" value="type_I_hlyD"/>
    <property type="match status" value="1"/>
</dbReference>
<comment type="similarity">
    <text evidence="2 9">Belongs to the membrane fusion protein (MFP) (TC 8.A.1) family.</text>
</comment>
<evidence type="ECO:0000259" key="11">
    <source>
        <dbReference type="Pfam" id="PF26002"/>
    </source>
</evidence>
<evidence type="ECO:0000256" key="9">
    <source>
        <dbReference type="RuleBase" id="RU365093"/>
    </source>
</evidence>
<dbReference type="AlphaFoldDB" id="A0A085NWR9"/>
<keyword evidence="8 9" id="KW-0472">Membrane</keyword>
<evidence type="ECO:0000256" key="8">
    <source>
        <dbReference type="ARBA" id="ARBA00023136"/>
    </source>
</evidence>
<dbReference type="EMBL" id="AATCLQ010000088">
    <property type="protein sequence ID" value="EFJ6484641.1"/>
    <property type="molecule type" value="Genomic_DNA"/>
</dbReference>
<dbReference type="PROSITE" id="PS00543">
    <property type="entry name" value="HLYD_FAMILY"/>
    <property type="match status" value="1"/>
</dbReference>
<evidence type="ECO:0000256" key="4">
    <source>
        <dbReference type="ARBA" id="ARBA00022475"/>
    </source>
</evidence>
<feature type="domain" description="AprE-like beta-barrel" evidence="11">
    <location>
        <begin position="367"/>
        <end position="456"/>
    </location>
</feature>
<name>A0A085NWR9_ECOLX</name>
<dbReference type="EMBL" id="JAETYU010000020">
    <property type="protein sequence ID" value="MBL6204784.1"/>
    <property type="molecule type" value="Genomic_DNA"/>
</dbReference>
<keyword evidence="3 9" id="KW-0813">Transport</keyword>
<evidence type="ECO:0000313" key="15">
    <source>
        <dbReference type="EMBL" id="MBL6237199.1"/>
    </source>
</evidence>
<feature type="coiled-coil region" evidence="10">
    <location>
        <begin position="262"/>
        <end position="296"/>
    </location>
</feature>
<evidence type="ECO:0000313" key="16">
    <source>
        <dbReference type="Proteomes" id="UP000534332"/>
    </source>
</evidence>
<dbReference type="Proteomes" id="UP000615017">
    <property type="component" value="Unassembled WGS sequence"/>
</dbReference>
<dbReference type="Pfam" id="PF26002">
    <property type="entry name" value="Beta-barrel_AprE"/>
    <property type="match status" value="1"/>
</dbReference>